<name>A0A2A9NZ68_9AGAR</name>
<reference evidence="1 2" key="1">
    <citation type="submission" date="2014-02" db="EMBL/GenBank/DDBJ databases">
        <title>Transposable element dynamics among asymbiotic and ectomycorrhizal Amanita fungi.</title>
        <authorList>
            <consortium name="DOE Joint Genome Institute"/>
            <person name="Hess J."/>
            <person name="Skrede I."/>
            <person name="Wolfe B."/>
            <person name="LaButti K."/>
            <person name="Ohm R.A."/>
            <person name="Grigoriev I.V."/>
            <person name="Pringle A."/>
        </authorList>
    </citation>
    <scope>NUCLEOTIDE SEQUENCE [LARGE SCALE GENOMIC DNA]</scope>
    <source>
        <strain evidence="1 2">SKay4041</strain>
    </source>
</reference>
<evidence type="ECO:0000313" key="1">
    <source>
        <dbReference type="EMBL" id="PFH53346.1"/>
    </source>
</evidence>
<sequence>MFPSMTDFSTLSDVLPHIPDDLTVAQFMLDYQHELQPFRSPDIPCFIEQTSGKRICLQELQQRTYGLANTLKAKFNIGRSDTGEYTAKLWFIPLRLGFSLE</sequence>
<dbReference type="OrthoDB" id="6509636at2759"/>
<accession>A0A2A9NZ68</accession>
<dbReference type="Proteomes" id="UP000242287">
    <property type="component" value="Unassembled WGS sequence"/>
</dbReference>
<dbReference type="EMBL" id="KZ301974">
    <property type="protein sequence ID" value="PFH53346.1"/>
    <property type="molecule type" value="Genomic_DNA"/>
</dbReference>
<dbReference type="STRING" id="703135.A0A2A9NZ68"/>
<evidence type="ECO:0000313" key="2">
    <source>
        <dbReference type="Proteomes" id="UP000242287"/>
    </source>
</evidence>
<protein>
    <submittedName>
        <fullName evidence="1">Uncharacterized protein</fullName>
    </submittedName>
</protein>
<proteinExistence type="predicted"/>
<keyword evidence="2" id="KW-1185">Reference proteome</keyword>
<dbReference type="AlphaFoldDB" id="A0A2A9NZ68"/>
<gene>
    <name evidence="1" type="ORF">AMATHDRAFT_45614</name>
</gene>
<organism evidence="1 2">
    <name type="scientific">Amanita thiersii Skay4041</name>
    <dbReference type="NCBI Taxonomy" id="703135"/>
    <lineage>
        <taxon>Eukaryota</taxon>
        <taxon>Fungi</taxon>
        <taxon>Dikarya</taxon>
        <taxon>Basidiomycota</taxon>
        <taxon>Agaricomycotina</taxon>
        <taxon>Agaricomycetes</taxon>
        <taxon>Agaricomycetidae</taxon>
        <taxon>Agaricales</taxon>
        <taxon>Pluteineae</taxon>
        <taxon>Amanitaceae</taxon>
        <taxon>Amanita</taxon>
    </lineage>
</organism>